<feature type="transmembrane region" description="Helical" evidence="1">
    <location>
        <begin position="31"/>
        <end position="49"/>
    </location>
</feature>
<keyword evidence="1" id="KW-1133">Transmembrane helix</keyword>
<name>A0ABV7R464_9RHOB</name>
<evidence type="ECO:0000313" key="3">
    <source>
        <dbReference type="Proteomes" id="UP001595721"/>
    </source>
</evidence>
<keyword evidence="3" id="KW-1185">Reference proteome</keyword>
<dbReference type="EMBL" id="JBHRXJ010000008">
    <property type="protein sequence ID" value="MFC3528878.1"/>
    <property type="molecule type" value="Genomic_DNA"/>
</dbReference>
<gene>
    <name evidence="2" type="ORF">ACFOMH_11895</name>
</gene>
<feature type="transmembrane region" description="Helical" evidence="1">
    <location>
        <begin position="7"/>
        <end position="25"/>
    </location>
</feature>
<protein>
    <recommendedName>
        <fullName evidence="4">CTP synthetase</fullName>
    </recommendedName>
</protein>
<organism evidence="2 3">
    <name type="scientific">Paracoccus mangrovi</name>
    <dbReference type="NCBI Taxonomy" id="1715645"/>
    <lineage>
        <taxon>Bacteria</taxon>
        <taxon>Pseudomonadati</taxon>
        <taxon>Pseudomonadota</taxon>
        <taxon>Alphaproteobacteria</taxon>
        <taxon>Rhodobacterales</taxon>
        <taxon>Paracoccaceae</taxon>
        <taxon>Paracoccus</taxon>
    </lineage>
</organism>
<sequence>MPLPHFLLLILAVILAAGLTIWVASAVGIPLFVLGLLALLAAAVAHLGMRDDHRH</sequence>
<keyword evidence="1" id="KW-0812">Transmembrane</keyword>
<reference evidence="3" key="1">
    <citation type="journal article" date="2019" name="Int. J. Syst. Evol. Microbiol.">
        <title>The Global Catalogue of Microorganisms (GCM) 10K type strain sequencing project: providing services to taxonomists for standard genome sequencing and annotation.</title>
        <authorList>
            <consortium name="The Broad Institute Genomics Platform"/>
            <consortium name="The Broad Institute Genome Sequencing Center for Infectious Disease"/>
            <person name="Wu L."/>
            <person name="Ma J."/>
        </authorList>
    </citation>
    <scope>NUCLEOTIDE SEQUENCE [LARGE SCALE GENOMIC DNA]</scope>
    <source>
        <strain evidence="3">KCTC 42899</strain>
    </source>
</reference>
<evidence type="ECO:0000313" key="2">
    <source>
        <dbReference type="EMBL" id="MFC3528878.1"/>
    </source>
</evidence>
<dbReference type="RefSeq" id="WP_374424220.1">
    <property type="nucleotide sequence ID" value="NZ_JBHRXJ010000008.1"/>
</dbReference>
<keyword evidence="1" id="KW-0472">Membrane</keyword>
<accession>A0ABV7R464</accession>
<proteinExistence type="predicted"/>
<evidence type="ECO:0008006" key="4">
    <source>
        <dbReference type="Google" id="ProtNLM"/>
    </source>
</evidence>
<dbReference type="Proteomes" id="UP001595721">
    <property type="component" value="Unassembled WGS sequence"/>
</dbReference>
<comment type="caution">
    <text evidence="2">The sequence shown here is derived from an EMBL/GenBank/DDBJ whole genome shotgun (WGS) entry which is preliminary data.</text>
</comment>
<evidence type="ECO:0000256" key="1">
    <source>
        <dbReference type="SAM" id="Phobius"/>
    </source>
</evidence>